<gene>
    <name evidence="8" type="ORF">Natoc_3690</name>
</gene>
<sequence length="426" mass="46236">MKVGVVGAGISGLSLVHALAKRDVDVTAFEARETPGGVVQSRRVGEHVLELGPQRLRLTPGLESIVDDLGLGNRLEFGDDDQPIYVYHDGELKVAPLSVREAVTTDLLGPLGKLRILLEPLTDPQQPDETVDDFLVRKFGQQAARRYLGPLYSGLYGTDPRDMLVEYSLGRVLEKAGIDGSVLLWVARKLREGRESPPMCTFEDGLGELTDGLYEAHADAISLGTPVEAIREREDGYELRTADGSEYVDDVVLTTPAPTCADLLAPIDADLEATLRRFNYNPIGMVFLESSFDGTGIGTLIPPGSDAQISGLTWNASFLDRDGIFTCYVDQLGYPALTEATDEELGKVGAAEFERITGAPATPIHVHRWEPGMPAYDRSWRATDDLALPDGVHLCTNFVDRPGIPGRIRSANRLADELAGEPTPAE</sequence>
<dbReference type="SUPFAM" id="SSF54373">
    <property type="entry name" value="FAD-linked reductases, C-terminal domain"/>
    <property type="match status" value="1"/>
</dbReference>
<dbReference type="PANTHER" id="PTHR42923">
    <property type="entry name" value="PROTOPORPHYRINOGEN OXIDASE"/>
    <property type="match status" value="1"/>
</dbReference>
<dbReference type="Gene3D" id="1.10.3110.10">
    <property type="entry name" value="protoporphyrinogen ix oxidase, domain 3"/>
    <property type="match status" value="1"/>
</dbReference>
<dbReference type="Pfam" id="PF01593">
    <property type="entry name" value="Amino_oxidase"/>
    <property type="match status" value="1"/>
</dbReference>
<dbReference type="InterPro" id="IPR050464">
    <property type="entry name" value="Zeta_carotene_desat/Oxidored"/>
</dbReference>
<evidence type="ECO:0000256" key="1">
    <source>
        <dbReference type="ARBA" id="ARBA00001974"/>
    </source>
</evidence>
<dbReference type="eggNOG" id="arCOG01522">
    <property type="taxonomic scope" value="Archaea"/>
</dbReference>
<evidence type="ECO:0000313" key="8">
    <source>
        <dbReference type="EMBL" id="AGB39405.1"/>
    </source>
</evidence>
<comment type="cofactor">
    <cofactor evidence="1">
        <name>FAD</name>
        <dbReference type="ChEBI" id="CHEBI:57692"/>
    </cofactor>
</comment>
<dbReference type="GO" id="GO:0006783">
    <property type="term" value="P:heme biosynthetic process"/>
    <property type="evidence" value="ECO:0007669"/>
    <property type="project" value="UniProtKB-KW"/>
</dbReference>
<dbReference type="PANTHER" id="PTHR42923:SF3">
    <property type="entry name" value="PROTOPORPHYRINOGEN OXIDASE"/>
    <property type="match status" value="1"/>
</dbReference>
<dbReference type="EMBL" id="CP003929">
    <property type="protein sequence ID" value="AGB39405.1"/>
    <property type="molecule type" value="Genomic_DNA"/>
</dbReference>
<keyword evidence="4" id="KW-0560">Oxidoreductase</keyword>
<evidence type="ECO:0000256" key="3">
    <source>
        <dbReference type="ARBA" id="ARBA00022827"/>
    </source>
</evidence>
<organism evidence="8 9">
    <name type="scientific">Natronococcus occultus SP4</name>
    <dbReference type="NCBI Taxonomy" id="694430"/>
    <lineage>
        <taxon>Archaea</taxon>
        <taxon>Methanobacteriati</taxon>
        <taxon>Methanobacteriota</taxon>
        <taxon>Stenosarchaea group</taxon>
        <taxon>Halobacteria</taxon>
        <taxon>Halobacteriales</taxon>
        <taxon>Natrialbaceae</taxon>
        <taxon>Natronococcus</taxon>
    </lineage>
</organism>
<keyword evidence="5" id="KW-0350">Heme biosynthesis</keyword>
<dbReference type="STRING" id="694430.Natoc_3690"/>
<keyword evidence="9" id="KW-1185">Reference proteome</keyword>
<evidence type="ECO:0000256" key="5">
    <source>
        <dbReference type="ARBA" id="ARBA00023133"/>
    </source>
</evidence>
<dbReference type="SUPFAM" id="SSF51905">
    <property type="entry name" value="FAD/NAD(P)-binding domain"/>
    <property type="match status" value="1"/>
</dbReference>
<protein>
    <submittedName>
        <fullName evidence="8">Protoporphyrinogen oxidase</fullName>
    </submittedName>
</protein>
<dbReference type="Gene3D" id="3.90.660.20">
    <property type="entry name" value="Protoporphyrinogen oxidase, mitochondrial, domain 2"/>
    <property type="match status" value="1"/>
</dbReference>
<dbReference type="GO" id="GO:0004729">
    <property type="term" value="F:oxygen-dependent protoporphyrinogen oxidase activity"/>
    <property type="evidence" value="ECO:0007669"/>
    <property type="project" value="InterPro"/>
</dbReference>
<dbReference type="RefSeq" id="WP_015322839.1">
    <property type="nucleotide sequence ID" value="NC_019974.1"/>
</dbReference>
<evidence type="ECO:0000256" key="4">
    <source>
        <dbReference type="ARBA" id="ARBA00023002"/>
    </source>
</evidence>
<dbReference type="Proteomes" id="UP000010878">
    <property type="component" value="Chromosome"/>
</dbReference>
<proteinExistence type="predicted"/>
<dbReference type="InterPro" id="IPR004572">
    <property type="entry name" value="Protoporphyrinogen_oxidase"/>
</dbReference>
<name>L0K4D5_9EURY</name>
<evidence type="ECO:0000313" key="9">
    <source>
        <dbReference type="Proteomes" id="UP000010878"/>
    </source>
</evidence>
<dbReference type="KEGG" id="nou:Natoc_3690"/>
<dbReference type="NCBIfam" id="TIGR00562">
    <property type="entry name" value="proto_IX_ox"/>
    <property type="match status" value="1"/>
</dbReference>
<reference evidence="8 9" key="1">
    <citation type="submission" date="2012-11" db="EMBL/GenBank/DDBJ databases">
        <title>FINISHED of Natronococcus occultus SP4, DSM 3396.</title>
        <authorList>
            <consortium name="DOE Joint Genome Institute"/>
            <person name="Eisen J."/>
            <person name="Huntemann M."/>
            <person name="Wei C.-L."/>
            <person name="Han J."/>
            <person name="Detter J.C."/>
            <person name="Han C."/>
            <person name="Tapia R."/>
            <person name="Chen A."/>
            <person name="Kyrpides N."/>
            <person name="Mavromatis K."/>
            <person name="Markowitz V."/>
            <person name="Szeto E."/>
            <person name="Ivanova N."/>
            <person name="Mikhailova N."/>
            <person name="Ovchinnikova G."/>
            <person name="Pagani I."/>
            <person name="Pati A."/>
            <person name="Goodwin L."/>
            <person name="Nordberg H.P."/>
            <person name="Cantor M.N."/>
            <person name="Hua S.X."/>
            <person name="Woyke T."/>
            <person name="Eisen J."/>
            <person name="Klenk H.-P."/>
            <person name="Klenk H.-P."/>
        </authorList>
    </citation>
    <scope>NUCLEOTIDE SEQUENCE [LARGE SCALE GENOMIC DNA]</scope>
    <source>
        <strain evidence="8 9">SP4</strain>
    </source>
</reference>
<dbReference type="InterPro" id="IPR002937">
    <property type="entry name" value="Amino_oxidase"/>
</dbReference>
<dbReference type="Gene3D" id="3.50.50.60">
    <property type="entry name" value="FAD/NAD(P)-binding domain"/>
    <property type="match status" value="1"/>
</dbReference>
<evidence type="ECO:0000259" key="7">
    <source>
        <dbReference type="Pfam" id="PF01593"/>
    </source>
</evidence>
<dbReference type="InterPro" id="IPR036188">
    <property type="entry name" value="FAD/NAD-bd_sf"/>
</dbReference>
<dbReference type="HOGENOM" id="CLU_009629_3_0_2"/>
<keyword evidence="3" id="KW-0274">FAD</keyword>
<accession>L0K4D5</accession>
<evidence type="ECO:0000256" key="2">
    <source>
        <dbReference type="ARBA" id="ARBA00022630"/>
    </source>
</evidence>
<comment type="pathway">
    <text evidence="6">Porphyrin-containing compound metabolism.</text>
</comment>
<dbReference type="OrthoDB" id="237154at2157"/>
<dbReference type="AlphaFoldDB" id="L0K4D5"/>
<evidence type="ECO:0000256" key="6">
    <source>
        <dbReference type="ARBA" id="ARBA00023444"/>
    </source>
</evidence>
<keyword evidence="2" id="KW-0285">Flavoprotein</keyword>
<dbReference type="GeneID" id="14402538"/>
<feature type="domain" description="Amine oxidase" evidence="7">
    <location>
        <begin position="10"/>
        <end position="418"/>
    </location>
</feature>